<dbReference type="InParanoid" id="F7EV42"/>
<dbReference type="GO" id="GO:0051764">
    <property type="term" value="P:actin crosslink formation"/>
    <property type="evidence" value="ECO:0000318"/>
    <property type="project" value="GO_Central"/>
</dbReference>
<dbReference type="GO" id="GO:1904825">
    <property type="term" value="P:protein localization to microtubule plus-end"/>
    <property type="evidence" value="ECO:0000318"/>
    <property type="project" value="GO_Central"/>
</dbReference>
<evidence type="ECO:0000256" key="3">
    <source>
        <dbReference type="ARBA" id="ARBA00023212"/>
    </source>
</evidence>
<evidence type="ECO:0000256" key="5">
    <source>
        <dbReference type="SAM" id="MobiDB-lite"/>
    </source>
</evidence>
<evidence type="ECO:0000256" key="4">
    <source>
        <dbReference type="ARBA" id="ARBA00038441"/>
    </source>
</evidence>
<proteinExistence type="inferred from homology"/>
<dbReference type="InterPro" id="IPR003108">
    <property type="entry name" value="GAR_dom"/>
</dbReference>
<dbReference type="HOGENOM" id="CLU_015447_1_0_1"/>
<evidence type="ECO:0000256" key="2">
    <source>
        <dbReference type="ARBA" id="ARBA00022490"/>
    </source>
</evidence>
<dbReference type="SMART" id="SM00243">
    <property type="entry name" value="GAS2"/>
    <property type="match status" value="1"/>
</dbReference>
<dbReference type="Proteomes" id="UP000002280">
    <property type="component" value="Chromosome 2"/>
</dbReference>
<dbReference type="Gene3D" id="3.30.920.20">
    <property type="entry name" value="Gas2-like domain"/>
    <property type="match status" value="1"/>
</dbReference>
<feature type="compositionally biased region" description="Basic residues" evidence="5">
    <location>
        <begin position="813"/>
        <end position="824"/>
    </location>
</feature>
<dbReference type="SUPFAM" id="SSF47576">
    <property type="entry name" value="Calponin-homology domain, CH-domain"/>
    <property type="match status" value="1"/>
</dbReference>
<feature type="compositionally biased region" description="Basic and acidic residues" evidence="5">
    <location>
        <begin position="426"/>
        <end position="440"/>
    </location>
</feature>
<dbReference type="CTD" id="246176"/>
<feature type="compositionally biased region" description="Polar residues" evidence="5">
    <location>
        <begin position="451"/>
        <end position="465"/>
    </location>
</feature>
<reference evidence="8" key="3">
    <citation type="submission" date="2025-09" db="UniProtKB">
        <authorList>
            <consortium name="Ensembl"/>
        </authorList>
    </citation>
    <scope>IDENTIFICATION</scope>
</reference>
<evidence type="ECO:0000313" key="8">
    <source>
        <dbReference type="Ensembl" id="ENSMODP00000023868.3"/>
    </source>
</evidence>
<dbReference type="OrthoDB" id="9447783at2759"/>
<comment type="subcellular location">
    <subcellularLocation>
        <location evidence="1">Cytoplasm</location>
        <location evidence="1">Cytoskeleton</location>
    </subcellularLocation>
</comment>
<dbReference type="PROSITE" id="PS51460">
    <property type="entry name" value="GAR"/>
    <property type="match status" value="1"/>
</dbReference>
<dbReference type="FunCoup" id="F7EV42">
    <property type="interactions" value="15"/>
</dbReference>
<comment type="similarity">
    <text evidence="4">Belongs to the GAS2 family.</text>
</comment>
<feature type="compositionally biased region" description="Polar residues" evidence="5">
    <location>
        <begin position="414"/>
        <end position="425"/>
    </location>
</feature>
<dbReference type="Pfam" id="PF02187">
    <property type="entry name" value="GAS2"/>
    <property type="match status" value="1"/>
</dbReference>
<feature type="compositionally biased region" description="Polar residues" evidence="5">
    <location>
        <begin position="1"/>
        <end position="19"/>
    </location>
</feature>
<dbReference type="PANTHER" id="PTHR46756:SF14">
    <property type="entry name" value="GAS2-LIKE PROTEIN 2"/>
    <property type="match status" value="1"/>
</dbReference>
<feature type="region of interest" description="Disordered" evidence="5">
    <location>
        <begin position="307"/>
        <end position="602"/>
    </location>
</feature>
<feature type="domain" description="GAR" evidence="7">
    <location>
        <begin position="211"/>
        <end position="283"/>
    </location>
</feature>
<feature type="region of interest" description="Disordered" evidence="5">
    <location>
        <begin position="717"/>
        <end position="905"/>
    </location>
</feature>
<dbReference type="eggNOG" id="KOG0516">
    <property type="taxonomic scope" value="Eukaryota"/>
</dbReference>
<dbReference type="Pfam" id="PF00307">
    <property type="entry name" value="CH"/>
    <property type="match status" value="1"/>
</dbReference>
<dbReference type="CDD" id="cd21268">
    <property type="entry name" value="CH_GAS2L1_2"/>
    <property type="match status" value="1"/>
</dbReference>
<dbReference type="RefSeq" id="XP_001373480.2">
    <property type="nucleotide sequence ID" value="XM_001373443.5"/>
</dbReference>
<evidence type="ECO:0000259" key="6">
    <source>
        <dbReference type="PROSITE" id="PS50021"/>
    </source>
</evidence>
<reference evidence="8 9" key="1">
    <citation type="journal article" date="2007" name="Nature">
        <title>Genome of the marsupial Monodelphis domestica reveals innovation in non-coding sequences.</title>
        <authorList>
            <person name="Mikkelsen T.S."/>
            <person name="Wakefield M.J."/>
            <person name="Aken B."/>
            <person name="Amemiya C.T."/>
            <person name="Chang J.L."/>
            <person name="Duke S."/>
            <person name="Garber M."/>
            <person name="Gentles A.J."/>
            <person name="Goodstadt L."/>
            <person name="Heger A."/>
            <person name="Jurka J."/>
            <person name="Kamal M."/>
            <person name="Mauceli E."/>
            <person name="Searle S.M."/>
            <person name="Sharpe T."/>
            <person name="Baker M.L."/>
            <person name="Batzer M.A."/>
            <person name="Benos P.V."/>
            <person name="Belov K."/>
            <person name="Clamp M."/>
            <person name="Cook A."/>
            <person name="Cuff J."/>
            <person name="Das R."/>
            <person name="Davidow L."/>
            <person name="Deakin J.E."/>
            <person name="Fazzari M.J."/>
            <person name="Glass J.L."/>
            <person name="Grabherr M."/>
            <person name="Greally J.M."/>
            <person name="Gu W."/>
            <person name="Hore T.A."/>
            <person name="Huttley G.A."/>
            <person name="Kleber M."/>
            <person name="Jirtle R.L."/>
            <person name="Koina E."/>
            <person name="Lee J.T."/>
            <person name="Mahony S."/>
            <person name="Marra M.A."/>
            <person name="Miller R.D."/>
            <person name="Nicholls R.D."/>
            <person name="Oda M."/>
            <person name="Papenfuss A.T."/>
            <person name="Parra Z.E."/>
            <person name="Pollock D.D."/>
            <person name="Ray D.A."/>
            <person name="Schein J.E."/>
            <person name="Speed T.P."/>
            <person name="Thompson K."/>
            <person name="VandeBerg J.L."/>
            <person name="Wade C.M."/>
            <person name="Walker J.A."/>
            <person name="Waters P.D."/>
            <person name="Webber C."/>
            <person name="Weidman J.R."/>
            <person name="Xie X."/>
            <person name="Zody M.C."/>
            <person name="Baldwin J."/>
            <person name="Abdouelleil A."/>
            <person name="Abdulkadir J."/>
            <person name="Abebe A."/>
            <person name="Abera B."/>
            <person name="Abreu J."/>
            <person name="Acer S.C."/>
            <person name="Aftuck L."/>
            <person name="Alexander A."/>
            <person name="An P."/>
            <person name="Anderson E."/>
            <person name="Anderson S."/>
            <person name="Arachi H."/>
            <person name="Azer M."/>
            <person name="Bachantsang P."/>
            <person name="Barry A."/>
            <person name="Bayul T."/>
            <person name="Berlin A."/>
            <person name="Bessette D."/>
            <person name="Bloom T."/>
            <person name="Bloom T."/>
            <person name="Boguslavskiy L."/>
            <person name="Bonnet C."/>
            <person name="Boukhgalter B."/>
            <person name="Bourzgui I."/>
            <person name="Brown A."/>
            <person name="Cahill P."/>
            <person name="Channer S."/>
            <person name="Cheshatsang Y."/>
            <person name="Chuda L."/>
            <person name="Citroen M."/>
            <person name="Collymore A."/>
            <person name="Cooke P."/>
            <person name="Costello M."/>
            <person name="D'Aco K."/>
            <person name="Daza R."/>
            <person name="De Haan G."/>
            <person name="DeGray S."/>
            <person name="DeMaso C."/>
            <person name="Dhargay N."/>
            <person name="Dooley K."/>
            <person name="Dooley E."/>
            <person name="Doricent M."/>
            <person name="Dorje P."/>
            <person name="Dorjee K."/>
            <person name="Dupes A."/>
            <person name="Elong R."/>
            <person name="Falk J."/>
            <person name="Farina A."/>
            <person name="Faro S."/>
            <person name="Ferguson D."/>
            <person name="Fisher S."/>
            <person name="Foley C.D."/>
            <person name="Franke A."/>
            <person name="Friedrich D."/>
            <person name="Gadbois L."/>
            <person name="Gearin G."/>
            <person name="Gearin C.R."/>
            <person name="Giannoukos G."/>
            <person name="Goode T."/>
            <person name="Graham J."/>
            <person name="Grandbois E."/>
            <person name="Grewal S."/>
            <person name="Gyaltsen K."/>
            <person name="Hafez N."/>
            <person name="Hagos B."/>
            <person name="Hall J."/>
            <person name="Henson C."/>
            <person name="Hollinger A."/>
            <person name="Honan T."/>
            <person name="Huard M.D."/>
            <person name="Hughes L."/>
            <person name="Hurhula B."/>
            <person name="Husby M.E."/>
            <person name="Kamat A."/>
            <person name="Kanga B."/>
            <person name="Kashin S."/>
            <person name="Khazanovich D."/>
            <person name="Kisner P."/>
            <person name="Lance K."/>
            <person name="Lara M."/>
            <person name="Lee W."/>
            <person name="Lennon N."/>
            <person name="Letendre F."/>
            <person name="LeVine R."/>
            <person name="Lipovsky A."/>
            <person name="Liu X."/>
            <person name="Liu J."/>
            <person name="Liu S."/>
            <person name="Lokyitsang T."/>
            <person name="Lokyitsang Y."/>
            <person name="Lubonja R."/>
            <person name="Lui A."/>
            <person name="MacDonald P."/>
            <person name="Magnisalis V."/>
            <person name="Maru K."/>
            <person name="Matthews C."/>
            <person name="McCusker W."/>
            <person name="McDonough S."/>
            <person name="Mehta T."/>
            <person name="Meldrim J."/>
            <person name="Meneus L."/>
            <person name="Mihai O."/>
            <person name="Mihalev A."/>
            <person name="Mihova T."/>
            <person name="Mittelman R."/>
            <person name="Mlenga V."/>
            <person name="Montmayeur A."/>
            <person name="Mulrain L."/>
            <person name="Navidi A."/>
            <person name="Naylor J."/>
            <person name="Negash T."/>
            <person name="Nguyen T."/>
            <person name="Nguyen N."/>
            <person name="Nicol R."/>
            <person name="Norbu C."/>
            <person name="Norbu N."/>
            <person name="Novod N."/>
            <person name="O'Neill B."/>
            <person name="Osman S."/>
            <person name="Markiewicz E."/>
            <person name="Oyono O.L."/>
            <person name="Patti C."/>
            <person name="Phunkhang P."/>
            <person name="Pierre F."/>
            <person name="Priest M."/>
            <person name="Raghuraman S."/>
            <person name="Rege F."/>
            <person name="Reyes R."/>
            <person name="Rise C."/>
            <person name="Rogov P."/>
            <person name="Ross K."/>
            <person name="Ryan E."/>
            <person name="Settipalli S."/>
            <person name="Shea T."/>
            <person name="Sherpa N."/>
            <person name="Shi L."/>
            <person name="Shih D."/>
            <person name="Sparrow T."/>
            <person name="Spaulding J."/>
            <person name="Stalker J."/>
            <person name="Stange-Thomann N."/>
            <person name="Stavropoulos S."/>
            <person name="Stone C."/>
            <person name="Strader C."/>
            <person name="Tesfaye S."/>
            <person name="Thomson T."/>
            <person name="Thoulutsang Y."/>
            <person name="Thoulutsang D."/>
            <person name="Topham K."/>
            <person name="Topping I."/>
            <person name="Tsamla T."/>
            <person name="Vassiliev H."/>
            <person name="Vo A."/>
            <person name="Wangchuk T."/>
            <person name="Wangdi T."/>
            <person name="Weiand M."/>
            <person name="Wilkinson J."/>
            <person name="Wilson A."/>
            <person name="Yadav S."/>
            <person name="Young G."/>
            <person name="Yu Q."/>
            <person name="Zembek L."/>
            <person name="Zhong D."/>
            <person name="Zimmer A."/>
            <person name="Zwirko Z."/>
            <person name="Jaffe D.B."/>
            <person name="Alvarez P."/>
            <person name="Brockman W."/>
            <person name="Butler J."/>
            <person name="Chin C."/>
            <person name="Gnerre S."/>
            <person name="MacCallum I."/>
            <person name="Graves J.A."/>
            <person name="Ponting C.P."/>
            <person name="Breen M."/>
            <person name="Samollow P.B."/>
            <person name="Lander E.S."/>
            <person name="Lindblad-Toh K."/>
        </authorList>
    </citation>
    <scope>NUCLEOTIDE SEQUENCE [LARGE SCALE GENOMIC DNA]</scope>
</reference>
<dbReference type="FunFam" id="1.10.418.10:FF:000047">
    <property type="entry name" value="Growth arrest specific 2 like 1"/>
    <property type="match status" value="1"/>
</dbReference>
<evidence type="ECO:0000256" key="1">
    <source>
        <dbReference type="ARBA" id="ARBA00004245"/>
    </source>
</evidence>
<organism evidence="8 9">
    <name type="scientific">Monodelphis domestica</name>
    <name type="common">Gray short-tailed opossum</name>
    <dbReference type="NCBI Taxonomy" id="13616"/>
    <lineage>
        <taxon>Eukaryota</taxon>
        <taxon>Metazoa</taxon>
        <taxon>Chordata</taxon>
        <taxon>Craniata</taxon>
        <taxon>Vertebrata</taxon>
        <taxon>Euteleostomi</taxon>
        <taxon>Mammalia</taxon>
        <taxon>Metatheria</taxon>
        <taxon>Didelphimorphia</taxon>
        <taxon>Didelphidae</taxon>
        <taxon>Monodelphis</taxon>
    </lineage>
</organism>
<dbReference type="GO" id="GO:0001578">
    <property type="term" value="P:microtubule bundle formation"/>
    <property type="evidence" value="ECO:0000318"/>
    <property type="project" value="GO_Central"/>
</dbReference>
<dbReference type="PANTHER" id="PTHR46756">
    <property type="entry name" value="TRANSGELIN"/>
    <property type="match status" value="1"/>
</dbReference>
<evidence type="ECO:0000259" key="7">
    <source>
        <dbReference type="PROSITE" id="PS51460"/>
    </source>
</evidence>
<dbReference type="SUPFAM" id="SSF143575">
    <property type="entry name" value="GAS2 domain-like"/>
    <property type="match status" value="1"/>
</dbReference>
<dbReference type="GO" id="GO:0051015">
    <property type="term" value="F:actin filament binding"/>
    <property type="evidence" value="ECO:0000318"/>
    <property type="project" value="GO_Central"/>
</dbReference>
<feature type="compositionally biased region" description="Basic and acidic residues" evidence="5">
    <location>
        <begin position="467"/>
        <end position="477"/>
    </location>
</feature>
<dbReference type="Bgee" id="ENSMODG00000019125">
    <property type="expression patterns" value="Expressed in ovary and 6 other cell types or tissues"/>
</dbReference>
<dbReference type="SMART" id="SM00033">
    <property type="entry name" value="CH"/>
    <property type="match status" value="1"/>
</dbReference>
<gene>
    <name evidence="8" type="primary">GAS2L2</name>
</gene>
<reference evidence="8" key="2">
    <citation type="submission" date="2025-08" db="UniProtKB">
        <authorList>
            <consortium name="Ensembl"/>
        </authorList>
    </citation>
    <scope>IDENTIFICATION</scope>
</reference>
<feature type="compositionally biased region" description="Polar residues" evidence="5">
    <location>
        <begin position="310"/>
        <end position="326"/>
    </location>
</feature>
<feature type="compositionally biased region" description="Low complexity" evidence="5">
    <location>
        <begin position="585"/>
        <end position="602"/>
    </location>
</feature>
<dbReference type="InterPro" id="IPR001715">
    <property type="entry name" value="CH_dom"/>
</dbReference>
<dbReference type="GeneTree" id="ENSGT00940000154849"/>
<feature type="compositionally biased region" description="Basic and acidic residues" evidence="5">
    <location>
        <begin position="720"/>
        <end position="744"/>
    </location>
</feature>
<feature type="domain" description="Calponin-homology (CH)" evidence="6">
    <location>
        <begin position="42"/>
        <end position="169"/>
    </location>
</feature>
<dbReference type="GO" id="GO:0031110">
    <property type="term" value="P:regulation of microtubule polymerization or depolymerization"/>
    <property type="evidence" value="ECO:0000318"/>
    <property type="project" value="GO_Central"/>
</dbReference>
<keyword evidence="2" id="KW-0963">Cytoplasm</keyword>
<dbReference type="Ensembl" id="ENSMODT00000024292.4">
    <property type="protein sequence ID" value="ENSMODP00000023868.3"/>
    <property type="gene ID" value="ENSMODG00000019125.4"/>
</dbReference>
<dbReference type="GO" id="GO:0008017">
    <property type="term" value="F:microtubule binding"/>
    <property type="evidence" value="ECO:0007669"/>
    <property type="project" value="InterPro"/>
</dbReference>
<dbReference type="InterPro" id="IPR036534">
    <property type="entry name" value="GAR_dom_sf"/>
</dbReference>
<dbReference type="GO" id="GO:0005737">
    <property type="term" value="C:cytoplasm"/>
    <property type="evidence" value="ECO:0000318"/>
    <property type="project" value="GO_Central"/>
</dbReference>
<feature type="region of interest" description="Disordered" evidence="5">
    <location>
        <begin position="1"/>
        <end position="31"/>
    </location>
</feature>
<protein>
    <submittedName>
        <fullName evidence="8">Growth arrest specific 2 like 2</fullName>
    </submittedName>
</protein>
<evidence type="ECO:0000313" key="9">
    <source>
        <dbReference type="Proteomes" id="UP000002280"/>
    </source>
</evidence>
<dbReference type="STRING" id="13616.ENSMODP00000023868"/>
<dbReference type="GO" id="GO:0005856">
    <property type="term" value="C:cytoskeleton"/>
    <property type="evidence" value="ECO:0007669"/>
    <property type="project" value="UniProtKB-SubCell"/>
</dbReference>
<dbReference type="GeneID" id="100021283"/>
<feature type="region of interest" description="Disordered" evidence="5">
    <location>
        <begin position="608"/>
        <end position="627"/>
    </location>
</feature>
<dbReference type="AlphaFoldDB" id="F7EV42"/>
<sequence length="905" mass="99335">MSGGSLVTSPSRFQPSGKTMSRLPDPPIRSIRPFKSSEQYLEAMKEDLADWLRNLYELDIDSANFLEMLETGHLLCQHANAVTQAAQDFLAQSPALAKRILLPSSGVCCNGTAQPGTFQARDNVSNFIQWCRKEMGIKEVLMFETEDLVLRKNEKHVILCLLELGRRAWRFGVAAPTLVHLEEEIEEELRQELALPPPDPPPPSPPARKACHFKNLDQMVQNLVSHCTCPVQFSMVKVSEGKYQVGDSNTLIFVRILRNHVMVRVGGGWDTLSHYLDKHDPCRCTSLSHKMGHPQKPHIPPVQHEVRVQGGSTQPQPILTISRSQSPLPPVAWKTYTPPGRKLRPPTSCSPKPHNRWGAGVESPGETAAIQRSRERPATPSYLLSTAGHGDSKSQSSLTRIPSCQPSPAGDASQKPQSSVTQTGQDLHRVPLRQWKDRCSPEASRGGTPPRWSQGSGVTDSTLQKVSDPEVAPKEPPGRVTSTLPCSSNLSKSFTFKQPLLGTEKPSQDQAKGAIASHLKDNGSVQSSSPIKEATKIPICSSPSCPLTPEKNPSESGNRISGPATETGRDSTTIRVRAGGRNTPQSQNGSQSQEVSSGGQDQALRTVTEAGRDHSPRHQHGRQTFTTLPIDKTKEQALYQNLEEEILTNIKILEARGAHPGVTPCPIEPPEMHVPRSDVYIPHRWPVPGASYDSVIRELALEPPALLKVDMSGWGTPDMHTPELDTPLSKRDSEEKVSLDEDERRKRKTGIGVRNTKALGEQGGQSRAPLPEVNGNDVPQPVDTSDLEKPKTTTGKGRRMLKKPERIPSIYKLKLKSKIRPRRDHRPEKRPSRIPTPLAYRQSQAKVPPTTPKLRGRLGSAGDGGSVDEEEISPSEVSIGPSTESLGSRPAGPSWLPQEDEESWV</sequence>
<dbReference type="InterPro" id="IPR036872">
    <property type="entry name" value="CH_dom_sf"/>
</dbReference>
<dbReference type="PROSITE" id="PS50021">
    <property type="entry name" value="CH"/>
    <property type="match status" value="1"/>
</dbReference>
<keyword evidence="9" id="KW-1185">Reference proteome</keyword>
<accession>F7EV42</accession>
<dbReference type="FunFam" id="3.30.920.20:FF:000004">
    <property type="entry name" value="GAS2-like protein 1 isoform X1"/>
    <property type="match status" value="1"/>
</dbReference>
<name>F7EV42_MONDO</name>
<feature type="compositionally biased region" description="Polar residues" evidence="5">
    <location>
        <begin position="393"/>
        <end position="406"/>
    </location>
</feature>
<dbReference type="Gene3D" id="1.10.418.10">
    <property type="entry name" value="Calponin-like domain"/>
    <property type="match status" value="1"/>
</dbReference>
<keyword evidence="3" id="KW-0206">Cytoskeleton</keyword>
<feature type="compositionally biased region" description="Polar residues" evidence="5">
    <location>
        <begin position="480"/>
        <end position="496"/>
    </location>
</feature>
<dbReference type="OMA" id="HPAGLHY"/>
<dbReference type="KEGG" id="mdo:100021283"/>